<evidence type="ECO:0000313" key="2">
    <source>
        <dbReference type="EMBL" id="EFN87354.1"/>
    </source>
</evidence>
<feature type="region of interest" description="Disordered" evidence="1">
    <location>
        <begin position="182"/>
        <end position="227"/>
    </location>
</feature>
<dbReference type="InParanoid" id="E2BAC8"/>
<organism evidence="3">
    <name type="scientific">Harpegnathos saltator</name>
    <name type="common">Jerdon's jumping ant</name>
    <dbReference type="NCBI Taxonomy" id="610380"/>
    <lineage>
        <taxon>Eukaryota</taxon>
        <taxon>Metazoa</taxon>
        <taxon>Ecdysozoa</taxon>
        <taxon>Arthropoda</taxon>
        <taxon>Hexapoda</taxon>
        <taxon>Insecta</taxon>
        <taxon>Pterygota</taxon>
        <taxon>Neoptera</taxon>
        <taxon>Endopterygota</taxon>
        <taxon>Hymenoptera</taxon>
        <taxon>Apocrita</taxon>
        <taxon>Aculeata</taxon>
        <taxon>Formicoidea</taxon>
        <taxon>Formicidae</taxon>
        <taxon>Ponerinae</taxon>
        <taxon>Ponerini</taxon>
        <taxon>Harpegnathos</taxon>
    </lineage>
</organism>
<feature type="region of interest" description="Disordered" evidence="1">
    <location>
        <begin position="317"/>
        <end position="357"/>
    </location>
</feature>
<feature type="region of interest" description="Disordered" evidence="1">
    <location>
        <begin position="1"/>
        <end position="20"/>
    </location>
</feature>
<dbReference type="EMBL" id="GL446699">
    <property type="protein sequence ID" value="EFN87354.1"/>
    <property type="molecule type" value="Genomic_DNA"/>
</dbReference>
<accession>E2BAC8</accession>
<evidence type="ECO:0000256" key="1">
    <source>
        <dbReference type="SAM" id="MobiDB-lite"/>
    </source>
</evidence>
<keyword evidence="3" id="KW-1185">Reference proteome</keyword>
<feature type="compositionally biased region" description="Basic and acidic residues" evidence="1">
    <location>
        <begin position="397"/>
        <end position="412"/>
    </location>
</feature>
<dbReference type="AlphaFoldDB" id="E2BAC8"/>
<protein>
    <submittedName>
        <fullName evidence="2">Uncharacterized protein</fullName>
    </submittedName>
</protein>
<reference evidence="2 3" key="1">
    <citation type="journal article" date="2010" name="Science">
        <title>Genomic comparison of the ants Camponotus floridanus and Harpegnathos saltator.</title>
        <authorList>
            <person name="Bonasio R."/>
            <person name="Zhang G."/>
            <person name="Ye C."/>
            <person name="Mutti N.S."/>
            <person name="Fang X."/>
            <person name="Qin N."/>
            <person name="Donahue G."/>
            <person name="Yang P."/>
            <person name="Li Q."/>
            <person name="Li C."/>
            <person name="Zhang P."/>
            <person name="Huang Z."/>
            <person name="Berger S.L."/>
            <person name="Reinberg D."/>
            <person name="Wang J."/>
            <person name="Liebig J."/>
        </authorList>
    </citation>
    <scope>NUCLEOTIDE SEQUENCE [LARGE SCALE GENOMIC DNA]</scope>
    <source>
        <strain evidence="2 3">R22 G/1</strain>
    </source>
</reference>
<sequence length="438" mass="47623">MERKQMEEGSEVQDGKRVEGGRYWEEEEKRRCRMCGGEEETWEHIWEECMRVVIAIWPNGQIRPCFVVEEKDPTPLTLHAGVPAVREAGSYPRFEGGSVPEGIARRWSGSPKGRATPGSAHRGSLGPPIGWRRGPEPLGRIPRSGPGSGPPGVSPGNGDHIIPKVIPWAACVVLAAVEERSRRRLGAPETGPAPSNGGWGGSKRLEPRPEDAFPSANGIDRLPEGTRGHRQVMSLTVLACPLGRAARSASREVPISAKMRADEALEIPEEIIYSQQVSREWDASIEAHMDDWGGDRILNTIQKRQLQNHLQGLDQERLTRLVDQPDPDQTGGRAGGRRLPSLKALHPSAPAADRDGLLSIRSRKGIPLSEALHAGAPAAEEGRTSLPSPSSVPATARRREVPTPRSAHREGLEPLTVPGEWRGAPGRSEVFRGRVGVS</sequence>
<dbReference type="Proteomes" id="UP000008237">
    <property type="component" value="Unassembled WGS sequence"/>
</dbReference>
<feature type="region of interest" description="Disordered" evidence="1">
    <location>
        <begin position="374"/>
        <end position="427"/>
    </location>
</feature>
<name>E2BAC8_HARSA</name>
<gene>
    <name evidence="2" type="ORF">EAI_02128</name>
</gene>
<evidence type="ECO:0000313" key="3">
    <source>
        <dbReference type="Proteomes" id="UP000008237"/>
    </source>
</evidence>
<proteinExistence type="predicted"/>
<feature type="region of interest" description="Disordered" evidence="1">
    <location>
        <begin position="102"/>
        <end position="158"/>
    </location>
</feature>